<feature type="transmembrane region" description="Helical" evidence="1">
    <location>
        <begin position="106"/>
        <end position="129"/>
    </location>
</feature>
<keyword evidence="1" id="KW-1133">Transmembrane helix</keyword>
<dbReference type="Proteomes" id="UP000001977">
    <property type="component" value="Chromosome"/>
</dbReference>
<dbReference type="RefSeq" id="WP_012416681.1">
    <property type="nucleotide sequence ID" value="NC_010645.1"/>
</dbReference>
<keyword evidence="3" id="KW-1185">Reference proteome</keyword>
<dbReference type="AlphaFoldDB" id="Q2KVD1"/>
<feature type="transmembrane region" description="Helical" evidence="1">
    <location>
        <begin position="135"/>
        <end position="156"/>
    </location>
</feature>
<proteinExistence type="predicted"/>
<dbReference type="HOGENOM" id="CLU_095313_0_1_4"/>
<keyword evidence="1" id="KW-0812">Transmembrane</keyword>
<feature type="transmembrane region" description="Helical" evidence="1">
    <location>
        <begin position="73"/>
        <end position="94"/>
    </location>
</feature>
<sequence>MVQTCGGACERKHSLSVLIGFGIWAGFLSALVKSGVETLLPPRPPGAVPPPIGLLNLMGFDAGSMNYAFNQAAVNWGGNGVHILFSMVMAFVYVRLMEVCSKVGIWWGLPFAWLTATIGAHGIVFPLLGIGPLPWHIGVDAYISEFFGTALWIWTIECMRRVLLRKV</sequence>
<name>Q2KVD1_BORA1</name>
<evidence type="ECO:0000313" key="2">
    <source>
        <dbReference type="EMBL" id="CAJ48603.1"/>
    </source>
</evidence>
<dbReference type="GeneID" id="92935812"/>
<organism evidence="2 3">
    <name type="scientific">Bordetella avium (strain 197N)</name>
    <dbReference type="NCBI Taxonomy" id="360910"/>
    <lineage>
        <taxon>Bacteria</taxon>
        <taxon>Pseudomonadati</taxon>
        <taxon>Pseudomonadota</taxon>
        <taxon>Betaproteobacteria</taxon>
        <taxon>Burkholderiales</taxon>
        <taxon>Alcaligenaceae</taxon>
        <taxon>Bordetella</taxon>
    </lineage>
</organism>
<gene>
    <name evidence="2" type="ordered locus">BAV0995</name>
</gene>
<dbReference type="eggNOG" id="COG3477">
    <property type="taxonomic scope" value="Bacteria"/>
</dbReference>
<dbReference type="Pfam" id="PF07274">
    <property type="entry name" value="DUF1440"/>
    <property type="match status" value="1"/>
</dbReference>
<feature type="transmembrane region" description="Helical" evidence="1">
    <location>
        <begin position="15"/>
        <end position="32"/>
    </location>
</feature>
<evidence type="ECO:0000313" key="3">
    <source>
        <dbReference type="Proteomes" id="UP000001977"/>
    </source>
</evidence>
<evidence type="ECO:0000256" key="1">
    <source>
        <dbReference type="SAM" id="Phobius"/>
    </source>
</evidence>
<protein>
    <submittedName>
        <fullName evidence="2">Membrane protein</fullName>
    </submittedName>
</protein>
<dbReference type="OrthoDB" id="1629003at2"/>
<dbReference type="InterPro" id="IPR009898">
    <property type="entry name" value="DUF1440"/>
</dbReference>
<dbReference type="KEGG" id="bav:BAV0995"/>
<dbReference type="EMBL" id="AM167904">
    <property type="protein sequence ID" value="CAJ48603.1"/>
    <property type="molecule type" value="Genomic_DNA"/>
</dbReference>
<accession>Q2KVD1</accession>
<reference evidence="2 3" key="1">
    <citation type="journal article" date="2006" name="J. Bacteriol.">
        <title>Comparison of the genome sequence of the poultry pathogen Bordetella avium with those of B. bronchiseptica, B. pertussis, and B. parapertussis reveals extensive diversity in surface structures associated with host interaction.</title>
        <authorList>
            <person name="Sebaihia M."/>
            <person name="Preston A."/>
            <person name="Maskell D.J."/>
            <person name="Kuzmiak H."/>
            <person name="Connell T.D."/>
            <person name="King N.D."/>
            <person name="Orndorff P.E."/>
            <person name="Miyamoto D.M."/>
            <person name="Thomson N.R."/>
            <person name="Harris D."/>
            <person name="Goble A."/>
            <person name="Lord A."/>
            <person name="Murphy L."/>
            <person name="Quail M.A."/>
            <person name="Rutter S."/>
            <person name="Squares R."/>
            <person name="Squares S."/>
            <person name="Woodward J."/>
            <person name="Parkhill J."/>
            <person name="Temple L.M."/>
        </authorList>
    </citation>
    <scope>NUCLEOTIDE SEQUENCE [LARGE SCALE GENOMIC DNA]</scope>
    <source>
        <strain evidence="2 3">197N</strain>
    </source>
</reference>
<keyword evidence="1" id="KW-0472">Membrane</keyword>